<accession>A0A4Y2B6H5</accession>
<proteinExistence type="predicted"/>
<evidence type="ECO:0000259" key="1">
    <source>
        <dbReference type="PROSITE" id="PS50879"/>
    </source>
</evidence>
<dbReference type="EMBL" id="BGPR01000051">
    <property type="protein sequence ID" value="GBL87059.1"/>
    <property type="molecule type" value="Genomic_DNA"/>
</dbReference>
<dbReference type="SUPFAM" id="SSF53098">
    <property type="entry name" value="Ribonuclease H-like"/>
    <property type="match status" value="1"/>
</dbReference>
<organism evidence="2 3">
    <name type="scientific">Araneus ventricosus</name>
    <name type="common">Orbweaver spider</name>
    <name type="synonym">Epeira ventricosa</name>
    <dbReference type="NCBI Taxonomy" id="182803"/>
    <lineage>
        <taxon>Eukaryota</taxon>
        <taxon>Metazoa</taxon>
        <taxon>Ecdysozoa</taxon>
        <taxon>Arthropoda</taxon>
        <taxon>Chelicerata</taxon>
        <taxon>Arachnida</taxon>
        <taxon>Araneae</taxon>
        <taxon>Araneomorphae</taxon>
        <taxon>Entelegynae</taxon>
        <taxon>Araneoidea</taxon>
        <taxon>Araneidae</taxon>
        <taxon>Araneus</taxon>
    </lineage>
</organism>
<name>A0A4Y2B6H5_ARAVE</name>
<dbReference type="InterPro" id="IPR002156">
    <property type="entry name" value="RNaseH_domain"/>
</dbReference>
<protein>
    <recommendedName>
        <fullName evidence="1">RNase H type-1 domain-containing protein</fullName>
    </recommendedName>
</protein>
<dbReference type="OrthoDB" id="6437652at2759"/>
<dbReference type="PROSITE" id="PS50879">
    <property type="entry name" value="RNASE_H_1"/>
    <property type="match status" value="1"/>
</dbReference>
<dbReference type="GO" id="GO:0004523">
    <property type="term" value="F:RNA-DNA hybrid ribonuclease activity"/>
    <property type="evidence" value="ECO:0007669"/>
    <property type="project" value="InterPro"/>
</dbReference>
<sequence length="258" mass="29417">MEAQLLLNIDKIGKFISTSEIPPEKIIELTAKINYNTYGVYTGGSRFDNETGFAVCIFKNNEPYKDFLYKLNPTNSVFQAELAAISVATDWALEHNQLGNMHSNSQSSIETIKSVEPKSEFVNDIKKKIYNSKRLVGLTWVKAHAGNPGNERADGQATLATTMGQYLDLPTPYSYVKLKIKQFVIHEWENYWNKHDSSSVIRVRTFMDKVDKKCLTFNKYLIYFLSGHGPFRAFLHRFHLLSSPCCSCGQMGNANRYK</sequence>
<evidence type="ECO:0000313" key="2">
    <source>
        <dbReference type="EMBL" id="GBL87059.1"/>
    </source>
</evidence>
<dbReference type="Pfam" id="PF00075">
    <property type="entry name" value="RNase_H"/>
    <property type="match status" value="1"/>
</dbReference>
<dbReference type="InterPro" id="IPR036397">
    <property type="entry name" value="RNaseH_sf"/>
</dbReference>
<dbReference type="Proteomes" id="UP000499080">
    <property type="component" value="Unassembled WGS sequence"/>
</dbReference>
<dbReference type="AlphaFoldDB" id="A0A4Y2B6H5"/>
<reference evidence="2 3" key="1">
    <citation type="journal article" date="2019" name="Sci. Rep.">
        <title>Orb-weaving spider Araneus ventricosus genome elucidates the spidroin gene catalogue.</title>
        <authorList>
            <person name="Kono N."/>
            <person name="Nakamura H."/>
            <person name="Ohtoshi R."/>
            <person name="Moran D.A.P."/>
            <person name="Shinohara A."/>
            <person name="Yoshida Y."/>
            <person name="Fujiwara M."/>
            <person name="Mori M."/>
            <person name="Tomita M."/>
            <person name="Arakawa K."/>
        </authorList>
    </citation>
    <scope>NUCLEOTIDE SEQUENCE [LARGE SCALE GENOMIC DNA]</scope>
</reference>
<feature type="domain" description="RNase H type-1" evidence="1">
    <location>
        <begin position="34"/>
        <end position="162"/>
    </location>
</feature>
<dbReference type="GO" id="GO:0003676">
    <property type="term" value="F:nucleic acid binding"/>
    <property type="evidence" value="ECO:0007669"/>
    <property type="project" value="InterPro"/>
</dbReference>
<dbReference type="InterPro" id="IPR012337">
    <property type="entry name" value="RNaseH-like_sf"/>
</dbReference>
<gene>
    <name evidence="2" type="ORF">AVEN_218756_1</name>
</gene>
<comment type="caution">
    <text evidence="2">The sequence shown here is derived from an EMBL/GenBank/DDBJ whole genome shotgun (WGS) entry which is preliminary data.</text>
</comment>
<keyword evidence="3" id="KW-1185">Reference proteome</keyword>
<dbReference type="CDD" id="cd09276">
    <property type="entry name" value="Rnase_HI_RT_non_LTR"/>
    <property type="match status" value="1"/>
</dbReference>
<dbReference type="Gene3D" id="3.30.420.10">
    <property type="entry name" value="Ribonuclease H-like superfamily/Ribonuclease H"/>
    <property type="match status" value="1"/>
</dbReference>
<evidence type="ECO:0000313" key="3">
    <source>
        <dbReference type="Proteomes" id="UP000499080"/>
    </source>
</evidence>